<dbReference type="InterPro" id="IPR029028">
    <property type="entry name" value="Alpha/beta_knot_MTases"/>
</dbReference>
<dbReference type="GeneID" id="24441417"/>
<feature type="compositionally biased region" description="Acidic residues" evidence="2">
    <location>
        <begin position="232"/>
        <end position="241"/>
    </location>
</feature>
<dbReference type="InterPro" id="IPR003750">
    <property type="entry name" value="Put_MeTrfase-C9orf114-like"/>
</dbReference>
<evidence type="ECO:0000256" key="2">
    <source>
        <dbReference type="SAM" id="MobiDB-lite"/>
    </source>
</evidence>
<dbReference type="EMBL" id="GG662478">
    <property type="protein sequence ID" value="EWS72106.1"/>
    <property type="molecule type" value="Genomic_DNA"/>
</dbReference>
<keyword evidence="3" id="KW-0489">Methyltransferase</keyword>
<dbReference type="KEGG" id="tet:TTHERM_001016149"/>
<dbReference type="STRING" id="312017.W7XDX5"/>
<proteinExistence type="inferred from homology"/>
<feature type="compositionally biased region" description="Basic and acidic residues" evidence="2">
    <location>
        <begin position="10"/>
        <end position="33"/>
    </location>
</feature>
<dbReference type="GO" id="GO:0032259">
    <property type="term" value="P:methylation"/>
    <property type="evidence" value="ECO:0007669"/>
    <property type="project" value="UniProtKB-KW"/>
</dbReference>
<feature type="compositionally biased region" description="Basic and acidic residues" evidence="2">
    <location>
        <begin position="242"/>
        <end position="272"/>
    </location>
</feature>
<dbReference type="Gene3D" id="3.40.1280.10">
    <property type="match status" value="1"/>
</dbReference>
<keyword evidence="3" id="KW-0808">Transferase</keyword>
<dbReference type="GO" id="GO:0008168">
    <property type="term" value="F:methyltransferase activity"/>
    <property type="evidence" value="ECO:0007669"/>
    <property type="project" value="UniProtKB-KW"/>
</dbReference>
<dbReference type="RefSeq" id="XP_012655359.1">
    <property type="nucleotide sequence ID" value="XM_012799905.1"/>
</dbReference>
<dbReference type="InterPro" id="IPR029026">
    <property type="entry name" value="tRNA_m1G_MTases_N"/>
</dbReference>
<dbReference type="AlphaFoldDB" id="W7XDX5"/>
<feature type="compositionally biased region" description="Acidic residues" evidence="2">
    <location>
        <begin position="35"/>
        <end position="48"/>
    </location>
</feature>
<dbReference type="Gene3D" id="2.40.50.140">
    <property type="entry name" value="Nucleic acid-binding proteins"/>
    <property type="match status" value="1"/>
</dbReference>
<feature type="compositionally biased region" description="Basic and acidic residues" evidence="2">
    <location>
        <begin position="71"/>
        <end position="82"/>
    </location>
</feature>
<reference evidence="4" key="1">
    <citation type="journal article" date="2006" name="PLoS Biol.">
        <title>Macronuclear genome sequence of the ciliate Tetrahymena thermophila, a model eukaryote.</title>
        <authorList>
            <person name="Eisen J.A."/>
            <person name="Coyne R.S."/>
            <person name="Wu M."/>
            <person name="Wu D."/>
            <person name="Thiagarajan M."/>
            <person name="Wortman J.R."/>
            <person name="Badger J.H."/>
            <person name="Ren Q."/>
            <person name="Amedeo P."/>
            <person name="Jones K.M."/>
            <person name="Tallon L.J."/>
            <person name="Delcher A.L."/>
            <person name="Salzberg S.L."/>
            <person name="Silva J.C."/>
            <person name="Haas B.J."/>
            <person name="Majoros W.H."/>
            <person name="Farzad M."/>
            <person name="Carlton J.M."/>
            <person name="Smith R.K. Jr."/>
            <person name="Garg J."/>
            <person name="Pearlman R.E."/>
            <person name="Karrer K.M."/>
            <person name="Sun L."/>
            <person name="Manning G."/>
            <person name="Elde N.C."/>
            <person name="Turkewitz A.P."/>
            <person name="Asai D.J."/>
            <person name="Wilkes D.E."/>
            <person name="Wang Y."/>
            <person name="Cai H."/>
            <person name="Collins K."/>
            <person name="Stewart B.A."/>
            <person name="Lee S.R."/>
            <person name="Wilamowska K."/>
            <person name="Weinberg Z."/>
            <person name="Ruzzo W.L."/>
            <person name="Wloga D."/>
            <person name="Gaertig J."/>
            <person name="Frankel J."/>
            <person name="Tsao C.-C."/>
            <person name="Gorovsky M.A."/>
            <person name="Keeling P.J."/>
            <person name="Waller R.F."/>
            <person name="Patron N.J."/>
            <person name="Cherry J.M."/>
            <person name="Stover N.A."/>
            <person name="Krieger C.J."/>
            <person name="del Toro C."/>
            <person name="Ryder H.F."/>
            <person name="Williamson S.C."/>
            <person name="Barbeau R.A."/>
            <person name="Hamilton E.P."/>
            <person name="Orias E."/>
        </authorList>
    </citation>
    <scope>NUCLEOTIDE SEQUENCE [LARGE SCALE GENOMIC DNA]</scope>
    <source>
        <strain evidence="4">SB210</strain>
    </source>
</reference>
<dbReference type="InParanoid" id="W7XDX5"/>
<dbReference type="FunCoup" id="W7XDX5">
    <property type="interactions" value="406"/>
</dbReference>
<evidence type="ECO:0000313" key="3">
    <source>
        <dbReference type="EMBL" id="EWS72106.1"/>
    </source>
</evidence>
<feature type="compositionally biased region" description="Basic residues" evidence="2">
    <location>
        <begin position="273"/>
        <end position="285"/>
    </location>
</feature>
<dbReference type="PANTHER" id="PTHR12150">
    <property type="entry name" value="CLASS IV SAM-BINDING METHYLTRANSFERASE-RELATED"/>
    <property type="match status" value="1"/>
</dbReference>
<dbReference type="InterPro" id="IPR012340">
    <property type="entry name" value="NA-bd_OB-fold"/>
</dbReference>
<organism evidence="3 4">
    <name type="scientific">Tetrahymena thermophila (strain SB210)</name>
    <dbReference type="NCBI Taxonomy" id="312017"/>
    <lineage>
        <taxon>Eukaryota</taxon>
        <taxon>Sar</taxon>
        <taxon>Alveolata</taxon>
        <taxon>Ciliophora</taxon>
        <taxon>Intramacronucleata</taxon>
        <taxon>Oligohymenophorea</taxon>
        <taxon>Hymenostomatida</taxon>
        <taxon>Tetrahymenina</taxon>
        <taxon>Tetrahymenidae</taxon>
        <taxon>Tetrahymena</taxon>
    </lineage>
</organism>
<feature type="compositionally biased region" description="Low complexity" evidence="2">
    <location>
        <begin position="90"/>
        <end position="104"/>
    </location>
</feature>
<dbReference type="PANTHER" id="PTHR12150:SF13">
    <property type="entry name" value="METHYLTRANSFERASE C9ORF114-RELATED"/>
    <property type="match status" value="1"/>
</dbReference>
<gene>
    <name evidence="3" type="ORF">TTHERM_001016149</name>
</gene>
<feature type="compositionally biased region" description="Acidic residues" evidence="2">
    <location>
        <begin position="204"/>
        <end position="219"/>
    </location>
</feature>
<sequence>MNFLNKKKNFIKDSKKAQKNQFKESSKNKKAENEAAIDDVSEEEDDIQQIEQVQKRDKKNKNVENQDDEKEISQSEKKLSRKELKKLKKSQNQQQDQTDLNNSNEDIQVESASDKSKLKLNQVQTNGKKDQIQQLSNEDDKKSSKKNQNNKDQQQVKQETTQKIEPRIIKKPKITIIEENDESENEVEKKDSGRKNKNKKESDSEQEQFDDEEEEDSDLEEIKRVKKQMMGSEEEEEDSDDDIKLKKANKFDSDSEEENFKDIESSDDEGFKSKKSKAQKVTKKQQVKEKPQKAQENKPKLKQLNEKIKLKHLAICIPDSIISIPQSSELRSYFISELARTAAIFCVDEIIILKDNSYIAKSQNFQQGPYIVRNLQYLETPQYLRKQLFPIHPDLKNAGLMNPIECHHHLKSDQYCPYREGVVMNRPTKENEGSWVEIGLKKQAKIPYKLVTNTRVTLRINEPTLDIEQKYYSADVVSQKEPKEKMGLYWGYQVRLADTLSQVFKGEDNLKYDVKFLINQGDHQQFSEESISETELDLEDKNVLIVFSGYNNLESIIDSDEYTKLSGKDALNKFDANFTMQKGKFGVKQLRLEEEMSHALSILRKLFD</sequence>
<feature type="region of interest" description="Disordered" evidence="2">
    <location>
        <begin position="1"/>
        <end position="299"/>
    </location>
</feature>
<feature type="compositionally biased region" description="Low complexity" evidence="2">
    <location>
        <begin position="146"/>
        <end position="158"/>
    </location>
</feature>
<accession>W7XDX5</accession>
<evidence type="ECO:0000313" key="4">
    <source>
        <dbReference type="Proteomes" id="UP000009168"/>
    </source>
</evidence>
<dbReference type="Pfam" id="PF02598">
    <property type="entry name" value="Methyltrn_RNA_3"/>
    <property type="match status" value="1"/>
</dbReference>
<feature type="compositionally biased region" description="Basic and acidic residues" evidence="2">
    <location>
        <begin position="186"/>
        <end position="203"/>
    </location>
</feature>
<protein>
    <submittedName>
        <fullName evidence="3">RNA methyltransferase, putative</fullName>
    </submittedName>
</protein>
<name>W7XDX5_TETTS</name>
<comment type="similarity">
    <text evidence="1">Belongs to the class IV-like SAM-binding methyltransferase superfamily.</text>
</comment>
<evidence type="ECO:0000256" key="1">
    <source>
        <dbReference type="ARBA" id="ARBA00009841"/>
    </source>
</evidence>
<keyword evidence="4" id="KW-1185">Reference proteome</keyword>
<feature type="compositionally biased region" description="Basic and acidic residues" evidence="2">
    <location>
        <begin position="286"/>
        <end position="299"/>
    </location>
</feature>
<dbReference type="CDD" id="cd18086">
    <property type="entry name" value="HsC9orf114-like"/>
    <property type="match status" value="1"/>
</dbReference>
<dbReference type="OrthoDB" id="361029at2759"/>
<dbReference type="Proteomes" id="UP000009168">
    <property type="component" value="Unassembled WGS sequence"/>
</dbReference>
<dbReference type="SUPFAM" id="SSF75217">
    <property type="entry name" value="alpha/beta knot"/>
    <property type="match status" value="1"/>
</dbReference>